<feature type="region of interest" description="Disordered" evidence="1">
    <location>
        <begin position="1"/>
        <end position="27"/>
    </location>
</feature>
<keyword evidence="3" id="KW-1185">Reference proteome</keyword>
<gene>
    <name evidence="2" type="ORF">DK427_19835</name>
</gene>
<proteinExistence type="predicted"/>
<evidence type="ECO:0008006" key="4">
    <source>
        <dbReference type="Google" id="ProtNLM"/>
    </source>
</evidence>
<dbReference type="Proteomes" id="UP000246058">
    <property type="component" value="Chromosome"/>
</dbReference>
<dbReference type="AlphaFoldDB" id="A0A2U8VV93"/>
<dbReference type="EMBL" id="CP029551">
    <property type="protein sequence ID" value="AWN37699.1"/>
    <property type="molecule type" value="Genomic_DNA"/>
</dbReference>
<sequence length="84" mass="9205">MRLMADDPANDERHLAESPTRAEGPGLSVDAQRRIGHHLQHLYAPTLRAPLDERLAELLNSIDAAAPKKPFADNDDSLLAGPWS</sequence>
<evidence type="ECO:0000256" key="1">
    <source>
        <dbReference type="SAM" id="MobiDB-lite"/>
    </source>
</evidence>
<accession>A0A2U8VV93</accession>
<organism evidence="2 3">
    <name type="scientific">Methylobacterium radiodurans</name>
    <dbReference type="NCBI Taxonomy" id="2202828"/>
    <lineage>
        <taxon>Bacteria</taxon>
        <taxon>Pseudomonadati</taxon>
        <taxon>Pseudomonadota</taxon>
        <taxon>Alphaproteobacteria</taxon>
        <taxon>Hyphomicrobiales</taxon>
        <taxon>Methylobacteriaceae</taxon>
        <taxon>Methylobacterium</taxon>
    </lineage>
</organism>
<protein>
    <recommendedName>
        <fullName evidence="4">Anti-sigma factor NepR domain-containing protein</fullName>
    </recommendedName>
</protein>
<name>A0A2U8VV93_9HYPH</name>
<evidence type="ECO:0000313" key="3">
    <source>
        <dbReference type="Proteomes" id="UP000246058"/>
    </source>
</evidence>
<evidence type="ECO:0000313" key="2">
    <source>
        <dbReference type="EMBL" id="AWN37699.1"/>
    </source>
</evidence>
<feature type="region of interest" description="Disordered" evidence="1">
    <location>
        <begin position="64"/>
        <end position="84"/>
    </location>
</feature>
<reference evidence="2 3" key="1">
    <citation type="submission" date="2018-05" db="EMBL/GenBank/DDBJ databases">
        <title>Complete Genome Sequence of Methylobacterium sp. 17Sr1-43.</title>
        <authorList>
            <person name="Srinivasan S."/>
        </authorList>
    </citation>
    <scope>NUCLEOTIDE SEQUENCE [LARGE SCALE GENOMIC DNA]</scope>
    <source>
        <strain evidence="2 3">17Sr1-43</strain>
    </source>
</reference>
<dbReference type="KEGG" id="meti:DK427_19835"/>